<proteinExistence type="predicted"/>
<evidence type="ECO:0000313" key="2">
    <source>
        <dbReference type="EMBL" id="URD91535.1"/>
    </source>
</evidence>
<dbReference type="Proteomes" id="UP001055439">
    <property type="component" value="Chromosome 3"/>
</dbReference>
<reference evidence="2" key="1">
    <citation type="submission" date="2022-05" db="EMBL/GenBank/DDBJ databases">
        <title>The Musa troglodytarum L. genome provides insights into the mechanism of non-climacteric behaviour and enrichment of carotenoids.</title>
        <authorList>
            <person name="Wang J."/>
        </authorList>
    </citation>
    <scope>NUCLEOTIDE SEQUENCE</scope>
    <source>
        <tissue evidence="2">Leaf</tissue>
    </source>
</reference>
<protein>
    <submittedName>
        <fullName evidence="2">Uncharacterized protein</fullName>
    </submittedName>
</protein>
<keyword evidence="3" id="KW-1185">Reference proteome</keyword>
<name>A0A9E7FA64_9LILI</name>
<organism evidence="2 3">
    <name type="scientific">Musa troglodytarum</name>
    <name type="common">fe'i banana</name>
    <dbReference type="NCBI Taxonomy" id="320322"/>
    <lineage>
        <taxon>Eukaryota</taxon>
        <taxon>Viridiplantae</taxon>
        <taxon>Streptophyta</taxon>
        <taxon>Embryophyta</taxon>
        <taxon>Tracheophyta</taxon>
        <taxon>Spermatophyta</taxon>
        <taxon>Magnoliopsida</taxon>
        <taxon>Liliopsida</taxon>
        <taxon>Zingiberales</taxon>
        <taxon>Musaceae</taxon>
        <taxon>Musa</taxon>
    </lineage>
</organism>
<dbReference type="EMBL" id="CP097505">
    <property type="protein sequence ID" value="URD91535.1"/>
    <property type="molecule type" value="Genomic_DNA"/>
</dbReference>
<evidence type="ECO:0000313" key="3">
    <source>
        <dbReference type="Proteomes" id="UP001055439"/>
    </source>
</evidence>
<accession>A0A9E7FA64</accession>
<dbReference type="AlphaFoldDB" id="A0A9E7FA64"/>
<gene>
    <name evidence="2" type="ORF">MUK42_22111</name>
</gene>
<evidence type="ECO:0000256" key="1">
    <source>
        <dbReference type="SAM" id="SignalP"/>
    </source>
</evidence>
<sequence>MHLLILFITVAQGSRVLQASLLDRSISYMELSEWNNSSCMGFSSSRPSVPPWQSDFWDNS</sequence>
<feature type="signal peptide" evidence="1">
    <location>
        <begin position="1"/>
        <end position="19"/>
    </location>
</feature>
<feature type="chain" id="PRO_5038650756" evidence="1">
    <location>
        <begin position="20"/>
        <end position="60"/>
    </location>
</feature>
<keyword evidence="1" id="KW-0732">Signal</keyword>